<keyword evidence="4" id="KW-1185">Reference proteome</keyword>
<gene>
    <name evidence="3" type="primary">Aste57867_10107</name>
    <name evidence="2" type="ORF">As57867_010068</name>
    <name evidence="3" type="ORF">ASTE57867_10107</name>
</gene>
<feature type="region of interest" description="Disordered" evidence="1">
    <location>
        <begin position="117"/>
        <end position="186"/>
    </location>
</feature>
<evidence type="ECO:0000313" key="3">
    <source>
        <dbReference type="EMBL" id="VFT86983.1"/>
    </source>
</evidence>
<reference evidence="2" key="2">
    <citation type="submission" date="2019-06" db="EMBL/GenBank/DDBJ databases">
        <title>Genomics analysis of Aphanomyces spp. identifies a new class of oomycete effector associated with host adaptation.</title>
        <authorList>
            <person name="Gaulin E."/>
        </authorList>
    </citation>
    <scope>NUCLEOTIDE SEQUENCE</scope>
    <source>
        <strain evidence="2">CBS 578.67</strain>
    </source>
</reference>
<sequence length="443" mass="49050">MLPQVLLTLSGTSSVRTATGQRVALYHVSMTHRRVKRQTKIRYRTLRKFLRRIASVALAIPPKHPFRPSVDKAICETRLHMFRACLREISSVHLTDGHVHILHAMFDEADRMLPSFRDDPSADASSIDRSGRSTGNVSQDATASDQPPTSSVGFDDNQTTHNPTTPVPWQNEELTTNTTRRTSRPHENAFAALKRATASSAASDTNDKAKVDDDEDDLSTYLVNLSNEMLVDLHLTTPSTRVKPSQPSTGTKRWHADPALAYTDDDAAYFDQLARDMWSSWDGGDDARCVDGLEASGDEASDDEAHVDVTQLRVRELERALEAVALSAHRERDEPEVDEVIRDVATTYFPNLYTAEATNEDDDNDSMSMMAAATLPKQKAARERQSMSHVLQGYIDDYYYKDDLDGAAAEDFPAVTSLVDDVVGSPTDGAALRRPRVSISLTA</sequence>
<protein>
    <submittedName>
        <fullName evidence="3">Aste57867_10107 protein</fullName>
    </submittedName>
</protein>
<dbReference type="SUPFAM" id="SSF64268">
    <property type="entry name" value="PX domain"/>
    <property type="match status" value="1"/>
</dbReference>
<feature type="compositionally biased region" description="Polar residues" evidence="1">
    <location>
        <begin position="123"/>
        <end position="174"/>
    </location>
</feature>
<evidence type="ECO:0000313" key="2">
    <source>
        <dbReference type="EMBL" id="KAF0699317.1"/>
    </source>
</evidence>
<evidence type="ECO:0000313" key="4">
    <source>
        <dbReference type="Proteomes" id="UP000332933"/>
    </source>
</evidence>
<dbReference type="Proteomes" id="UP000332933">
    <property type="component" value="Unassembled WGS sequence"/>
</dbReference>
<evidence type="ECO:0000256" key="1">
    <source>
        <dbReference type="SAM" id="MobiDB-lite"/>
    </source>
</evidence>
<proteinExistence type="predicted"/>
<dbReference type="InterPro" id="IPR036871">
    <property type="entry name" value="PX_dom_sf"/>
</dbReference>
<dbReference type="EMBL" id="VJMH01005185">
    <property type="protein sequence ID" value="KAF0699317.1"/>
    <property type="molecule type" value="Genomic_DNA"/>
</dbReference>
<dbReference type="OrthoDB" id="72789at2759"/>
<name>A0A485KQ02_9STRA</name>
<dbReference type="GO" id="GO:0035091">
    <property type="term" value="F:phosphatidylinositol binding"/>
    <property type="evidence" value="ECO:0007669"/>
    <property type="project" value="InterPro"/>
</dbReference>
<dbReference type="EMBL" id="CAADRA010005206">
    <property type="protein sequence ID" value="VFT86983.1"/>
    <property type="molecule type" value="Genomic_DNA"/>
</dbReference>
<reference evidence="3 4" key="1">
    <citation type="submission" date="2019-03" db="EMBL/GenBank/DDBJ databases">
        <authorList>
            <person name="Gaulin E."/>
            <person name="Dumas B."/>
        </authorList>
    </citation>
    <scope>NUCLEOTIDE SEQUENCE [LARGE SCALE GENOMIC DNA]</scope>
    <source>
        <strain evidence="3">CBS 568.67</strain>
    </source>
</reference>
<organism evidence="3 4">
    <name type="scientific">Aphanomyces stellatus</name>
    <dbReference type="NCBI Taxonomy" id="120398"/>
    <lineage>
        <taxon>Eukaryota</taxon>
        <taxon>Sar</taxon>
        <taxon>Stramenopiles</taxon>
        <taxon>Oomycota</taxon>
        <taxon>Saprolegniomycetes</taxon>
        <taxon>Saprolegniales</taxon>
        <taxon>Verrucalvaceae</taxon>
        <taxon>Aphanomyces</taxon>
    </lineage>
</organism>
<accession>A0A485KQ02</accession>
<dbReference type="AlphaFoldDB" id="A0A485KQ02"/>